<comment type="caution">
    <text evidence="1">The sequence shown here is derived from an EMBL/GenBank/DDBJ whole genome shotgun (WGS) entry which is preliminary data.</text>
</comment>
<reference evidence="1 2" key="1">
    <citation type="submission" date="2023-10" db="EMBL/GenBank/DDBJ databases">
        <title>Draft genome sequence of Xylaria bambusicola isolate GMP-LS, the root and basal stem rot pathogen of sugarcane in Indonesia.</title>
        <authorList>
            <person name="Selvaraj P."/>
            <person name="Muralishankar V."/>
            <person name="Muruganantham S."/>
            <person name="Sp S."/>
            <person name="Haryani S."/>
            <person name="Lau K.J.X."/>
            <person name="Naqvi N.I."/>
        </authorList>
    </citation>
    <scope>NUCLEOTIDE SEQUENCE [LARGE SCALE GENOMIC DNA]</scope>
    <source>
        <strain evidence="1">GMP-LS</strain>
    </source>
</reference>
<dbReference type="EMBL" id="JAWHQM010000073">
    <property type="protein sequence ID" value="KAK5636587.1"/>
    <property type="molecule type" value="Genomic_DNA"/>
</dbReference>
<protein>
    <submittedName>
        <fullName evidence="1">Uncharacterized protein</fullName>
    </submittedName>
</protein>
<keyword evidence="2" id="KW-1185">Reference proteome</keyword>
<evidence type="ECO:0000313" key="1">
    <source>
        <dbReference type="EMBL" id="KAK5636587.1"/>
    </source>
</evidence>
<sequence length="65" mass="7160">MADTLPILEDDQVTKPVLVNMFSGNSDPSREPRLQTRAVSKVKSGIDTLNGRNFWVPRTASMASL</sequence>
<dbReference type="Proteomes" id="UP001305414">
    <property type="component" value="Unassembled WGS sequence"/>
</dbReference>
<name>A0AAN7ZAT6_9PEZI</name>
<organism evidence="1 2">
    <name type="scientific">Xylaria bambusicola</name>
    <dbReference type="NCBI Taxonomy" id="326684"/>
    <lineage>
        <taxon>Eukaryota</taxon>
        <taxon>Fungi</taxon>
        <taxon>Dikarya</taxon>
        <taxon>Ascomycota</taxon>
        <taxon>Pezizomycotina</taxon>
        <taxon>Sordariomycetes</taxon>
        <taxon>Xylariomycetidae</taxon>
        <taxon>Xylariales</taxon>
        <taxon>Xylariaceae</taxon>
        <taxon>Xylaria</taxon>
    </lineage>
</organism>
<proteinExistence type="predicted"/>
<dbReference type="AlphaFoldDB" id="A0AAN7ZAT6"/>
<gene>
    <name evidence="1" type="ORF">RRF57_012299</name>
</gene>
<accession>A0AAN7ZAT6</accession>
<evidence type="ECO:0000313" key="2">
    <source>
        <dbReference type="Proteomes" id="UP001305414"/>
    </source>
</evidence>